<name>F1LSJ7_RAT</name>
<dbReference type="RefSeq" id="XP_017452384.1">
    <property type="nucleotide sequence ID" value="XM_017596895.3"/>
</dbReference>
<reference evidence="3" key="1">
    <citation type="submission" date="2024-01" db="EMBL/GenBank/DDBJ databases">
        <title>GRCr8: a new rat reference genome assembly contstructed from accurate long reads and long range scaffolding.</title>
        <authorList>
            <person name="Doris P.A."/>
            <person name="Kalbfleisch T."/>
            <person name="Li K."/>
            <person name="Howe K."/>
            <person name="Wood J."/>
        </authorList>
    </citation>
    <scope>NUCLEOTIDE SEQUENCE [LARGE SCALE GENOMIC DNA]</scope>
    <source>
        <strain evidence="3">Brown Norway</strain>
    </source>
</reference>
<dbReference type="Pfam" id="PF16590">
    <property type="entry name" value="ESP"/>
    <property type="match status" value="1"/>
</dbReference>
<organism evidence="3 4">
    <name type="scientific">Rattus norvegicus</name>
    <name type="common">Rat</name>
    <dbReference type="NCBI Taxonomy" id="10116"/>
    <lineage>
        <taxon>Eukaryota</taxon>
        <taxon>Metazoa</taxon>
        <taxon>Chordata</taxon>
        <taxon>Craniata</taxon>
        <taxon>Vertebrata</taxon>
        <taxon>Euteleostomi</taxon>
        <taxon>Mammalia</taxon>
        <taxon>Eutheria</taxon>
        <taxon>Euarchontoglires</taxon>
        <taxon>Glires</taxon>
        <taxon>Rodentia</taxon>
        <taxon>Myomorpha</taxon>
        <taxon>Muroidea</taxon>
        <taxon>Muridae</taxon>
        <taxon>Murinae</taxon>
        <taxon>Rattus</taxon>
    </lineage>
</organism>
<dbReference type="Ensembl" id="ENSRNOT00000064279.4">
    <property type="protein sequence ID" value="ENSRNOP00000059778.2"/>
    <property type="gene ID" value="ENSRNOG00000090232.1"/>
</dbReference>
<protein>
    <submittedName>
        <fullName evidence="3">Uncharacterized protein</fullName>
    </submittedName>
</protein>
<dbReference type="InterPro" id="IPR043126">
    <property type="entry name" value="Esp1_core"/>
</dbReference>
<dbReference type="CDD" id="cd14249">
    <property type="entry name" value="ESP1_like"/>
    <property type="match status" value="1"/>
</dbReference>
<dbReference type="RGD" id="11433453">
    <property type="gene designation" value="LOC108351994"/>
</dbReference>
<dbReference type="GeneTree" id="ENSGT00840000130532"/>
<feature type="chain" id="PRO_5003267078" evidence="2">
    <location>
        <begin position="23"/>
        <end position="150"/>
    </location>
</feature>
<feature type="compositionally biased region" description="Polar residues" evidence="1">
    <location>
        <begin position="29"/>
        <end position="38"/>
    </location>
</feature>
<dbReference type="OrthoDB" id="9619688at2759"/>
<dbReference type="GO" id="GO:0005186">
    <property type="term" value="F:pheromone activity"/>
    <property type="evidence" value="ECO:0007669"/>
    <property type="project" value="InterPro"/>
</dbReference>
<sequence length="150" mass="17061">MAPLSVMLFLITLLFPLMSTEGRVLPQTQKESTISSNHKTNHKAALHKTDSQGEGNIQGREKVICASNQEQVLCGDFTNANQRKLNLSQNIMSQRTYCTQNHKVDPGCFKHKANRLQGTRVRHQGDSFRYNILECFYKCLDLVKKVLISH</sequence>
<feature type="signal peptide" evidence="2">
    <location>
        <begin position="1"/>
        <end position="22"/>
    </location>
</feature>
<reference evidence="3" key="3">
    <citation type="submission" date="2025-09" db="UniProtKB">
        <authorList>
            <consortium name="Ensembl"/>
        </authorList>
    </citation>
    <scope>IDENTIFICATION</scope>
    <source>
        <strain evidence="3">Brown Norway</strain>
    </source>
</reference>
<accession>F1LSJ7</accession>
<reference evidence="3" key="2">
    <citation type="submission" date="2025-08" db="UniProtKB">
        <authorList>
            <consortium name="Ensembl"/>
        </authorList>
    </citation>
    <scope>IDENTIFICATION</scope>
    <source>
        <strain evidence="3">Brown Norway</strain>
    </source>
</reference>
<evidence type="ECO:0000256" key="2">
    <source>
        <dbReference type="SAM" id="SignalP"/>
    </source>
</evidence>
<evidence type="ECO:0000313" key="3">
    <source>
        <dbReference type="Ensembl" id="ENSRNOP00000059778.2"/>
    </source>
</evidence>
<dbReference type="GO" id="GO:0005615">
    <property type="term" value="C:extracellular space"/>
    <property type="evidence" value="ECO:0007669"/>
    <property type="project" value="InterPro"/>
</dbReference>
<evidence type="ECO:0000313" key="4">
    <source>
        <dbReference type="Proteomes" id="UP000002494"/>
    </source>
</evidence>
<dbReference type="HOGENOM" id="CLU_146128_0_0_1"/>
<dbReference type="InterPro" id="IPR032253">
    <property type="entry name" value="Esp1/Esp22"/>
</dbReference>
<dbReference type="PaxDb" id="10116-ENSRNOP00000059778"/>
<dbReference type="Gene3D" id="1.20.50.60">
    <property type="entry name" value="ESP1, core domain"/>
    <property type="match status" value="1"/>
</dbReference>
<dbReference type="Bgee" id="ENSRNOG00000046783">
    <property type="expression patterns" value="Expressed in testis"/>
</dbReference>
<keyword evidence="2" id="KW-0732">Signal</keyword>
<dbReference type="Proteomes" id="UP000002494">
    <property type="component" value="Chromosome 9"/>
</dbReference>
<feature type="region of interest" description="Disordered" evidence="1">
    <location>
        <begin position="29"/>
        <end position="54"/>
    </location>
</feature>
<dbReference type="STRING" id="10116.ENSRNOP00000059778"/>
<gene>
    <name evidence="3 5" type="primary">LOC108351994</name>
</gene>
<evidence type="ECO:0000256" key="1">
    <source>
        <dbReference type="SAM" id="MobiDB-lite"/>
    </source>
</evidence>
<proteinExistence type="predicted"/>
<dbReference type="GeneID" id="108351994"/>
<dbReference type="AGR" id="RGD:11433453"/>
<dbReference type="KEGG" id="rno:108351994"/>
<evidence type="ECO:0000313" key="5">
    <source>
        <dbReference type="RGD" id="11433453"/>
    </source>
</evidence>
<dbReference type="OMA" id="RYNILEC"/>
<keyword evidence="4" id="KW-1185">Reference proteome</keyword>
<dbReference type="AlphaFoldDB" id="F1LSJ7"/>
<dbReference type="InParanoid" id="F1LSJ7"/>